<keyword evidence="2" id="KW-0378">Hydrolase</keyword>
<keyword evidence="4" id="KW-1185">Reference proteome</keyword>
<dbReference type="STRING" id="1213857.A0A484G6Z7"/>
<dbReference type="CDD" id="cd07061">
    <property type="entry name" value="HP_HAP_like"/>
    <property type="match status" value="1"/>
</dbReference>
<dbReference type="Gene3D" id="3.40.50.1240">
    <property type="entry name" value="Phosphoglycerate mutase-like"/>
    <property type="match status" value="1"/>
</dbReference>
<dbReference type="EMBL" id="AMCV02000001">
    <property type="protein sequence ID" value="TDZ25888.1"/>
    <property type="molecule type" value="Genomic_DNA"/>
</dbReference>
<dbReference type="InterPro" id="IPR029033">
    <property type="entry name" value="His_PPase_superfam"/>
</dbReference>
<dbReference type="PANTHER" id="PTHR11567:SF110">
    <property type="entry name" value="2-PHOSPHOXYLOSE PHOSPHATASE 1"/>
    <property type="match status" value="1"/>
</dbReference>
<comment type="similarity">
    <text evidence="1">Belongs to the histidine acid phosphatase family.</text>
</comment>
<evidence type="ECO:0000256" key="2">
    <source>
        <dbReference type="ARBA" id="ARBA00022801"/>
    </source>
</evidence>
<accession>A0A484G6Z7</accession>
<dbReference type="InterPro" id="IPR050645">
    <property type="entry name" value="Histidine_acid_phosphatase"/>
</dbReference>
<dbReference type="AlphaFoldDB" id="A0A484G6Z7"/>
<organism evidence="3 4">
    <name type="scientific">Colletotrichum orbiculare (strain 104-T / ATCC 96160 / CBS 514.97 / LARS 414 / MAFF 240422)</name>
    <name type="common">Cucumber anthracnose fungus</name>
    <name type="synonym">Colletotrichum lagenarium</name>
    <dbReference type="NCBI Taxonomy" id="1213857"/>
    <lineage>
        <taxon>Eukaryota</taxon>
        <taxon>Fungi</taxon>
        <taxon>Dikarya</taxon>
        <taxon>Ascomycota</taxon>
        <taxon>Pezizomycotina</taxon>
        <taxon>Sordariomycetes</taxon>
        <taxon>Hypocreomycetidae</taxon>
        <taxon>Glomerellales</taxon>
        <taxon>Glomerellaceae</taxon>
        <taxon>Colletotrichum</taxon>
        <taxon>Colletotrichum orbiculare species complex</taxon>
    </lineage>
</organism>
<protein>
    <submittedName>
        <fullName evidence="3">Acid phosphatase</fullName>
    </submittedName>
</protein>
<gene>
    <name evidence="3" type="ORF">Cob_v001480</name>
</gene>
<comment type="caution">
    <text evidence="3">The sequence shown here is derived from an EMBL/GenBank/DDBJ whole genome shotgun (WGS) entry which is preliminary data.</text>
</comment>
<evidence type="ECO:0000313" key="3">
    <source>
        <dbReference type="EMBL" id="TDZ25888.1"/>
    </source>
</evidence>
<sequence length="425" mass="47404">MVQIFFRHGERTPNRVDVLESIGRKANISKEWPFNASGKAPKALFSVPGPKLVAIDDEVEKPLLPGGRRPILCDKGELTDVGRASATELGRRLRKLYVEELNFMPVSLDSPEMIHLRSTQYQRTFVSLQHVFSGLYPDDFVDRRGGAVLAAVADPRDESLFPPEDHDARFAALLQDFSRKAAIKWNHSPELRYVNDKLGRWMPGPAPLAIDSKPLRLHDVLDTISAVAATPRPEDFLPPDLLDPGIRAVMERICAEEEFSGYLFSSEFRRLGVGKLLQEAVRRMSDVKPGDAQMPGRQSPRMLLFACHDSTLAGILTSLGVMKDPDWFWPPYSAHVTMELFHRVADGVADDDSIPSSDNGCSRFFRLKYQGKPVILPCAVGKGNHLPGHEDICTFEALADAINEFAPARWHPPIASPSHDEKSRI</sequence>
<name>A0A484G6Z7_COLOR</name>
<evidence type="ECO:0000256" key="1">
    <source>
        <dbReference type="ARBA" id="ARBA00005375"/>
    </source>
</evidence>
<dbReference type="Pfam" id="PF00328">
    <property type="entry name" value="His_Phos_2"/>
    <property type="match status" value="1"/>
</dbReference>
<dbReference type="PANTHER" id="PTHR11567">
    <property type="entry name" value="ACID PHOSPHATASE-RELATED"/>
    <property type="match status" value="1"/>
</dbReference>
<dbReference type="Proteomes" id="UP000014480">
    <property type="component" value="Unassembled WGS sequence"/>
</dbReference>
<dbReference type="OrthoDB" id="10257284at2759"/>
<dbReference type="SUPFAM" id="SSF53254">
    <property type="entry name" value="Phosphoglycerate mutase-like"/>
    <property type="match status" value="1"/>
</dbReference>
<reference evidence="4" key="2">
    <citation type="journal article" date="2019" name="Mol. Plant Microbe Interact.">
        <title>Genome sequence resources for four phytopathogenic fungi from the Colletotrichum orbiculare species complex.</title>
        <authorList>
            <person name="Gan P."/>
            <person name="Tsushima A."/>
            <person name="Narusaka M."/>
            <person name="Narusaka Y."/>
            <person name="Takano Y."/>
            <person name="Kubo Y."/>
            <person name="Shirasu K."/>
        </authorList>
    </citation>
    <scope>GENOME REANNOTATION</scope>
    <source>
        <strain evidence="4">104-T / ATCC 96160 / CBS 514.97 / LARS 414 / MAFF 240422</strain>
    </source>
</reference>
<evidence type="ECO:0000313" key="4">
    <source>
        <dbReference type="Proteomes" id="UP000014480"/>
    </source>
</evidence>
<dbReference type="InterPro" id="IPR000560">
    <property type="entry name" value="His_Pase_clade-2"/>
</dbReference>
<dbReference type="GO" id="GO:0016791">
    <property type="term" value="F:phosphatase activity"/>
    <property type="evidence" value="ECO:0007669"/>
    <property type="project" value="TreeGrafter"/>
</dbReference>
<reference evidence="4" key="1">
    <citation type="journal article" date="2013" name="New Phytol.">
        <title>Comparative genomic and transcriptomic analyses reveal the hemibiotrophic stage shift of Colletotrichum fungi.</title>
        <authorList>
            <person name="Gan P."/>
            <person name="Ikeda K."/>
            <person name="Irieda H."/>
            <person name="Narusaka M."/>
            <person name="O'Connell R.J."/>
            <person name="Narusaka Y."/>
            <person name="Takano Y."/>
            <person name="Kubo Y."/>
            <person name="Shirasu K."/>
        </authorList>
    </citation>
    <scope>NUCLEOTIDE SEQUENCE [LARGE SCALE GENOMIC DNA]</scope>
    <source>
        <strain evidence="4">104-T / ATCC 96160 / CBS 514.97 / LARS 414 / MAFF 240422</strain>
    </source>
</reference>
<proteinExistence type="inferred from homology"/>